<dbReference type="InterPro" id="IPR011060">
    <property type="entry name" value="RibuloseP-bd_barrel"/>
</dbReference>
<comment type="pathway">
    <text evidence="2 9">Amino-acid biosynthesis; L-tryptophan biosynthesis; L-tryptophan from chorismate: step 3/5.</text>
</comment>
<dbReference type="EMBL" id="WMBE01000004">
    <property type="protein sequence ID" value="MDG0867869.1"/>
    <property type="molecule type" value="Genomic_DNA"/>
</dbReference>
<dbReference type="InterPro" id="IPR044643">
    <property type="entry name" value="TrpF_fam"/>
</dbReference>
<dbReference type="RefSeq" id="WP_342826687.1">
    <property type="nucleotide sequence ID" value="NZ_CP046146.1"/>
</dbReference>
<evidence type="ECO:0000256" key="3">
    <source>
        <dbReference type="ARBA" id="ARBA00012572"/>
    </source>
</evidence>
<comment type="similarity">
    <text evidence="9">Belongs to the TrpF family.</text>
</comment>
<evidence type="ECO:0000256" key="7">
    <source>
        <dbReference type="ARBA" id="ARBA00023141"/>
    </source>
</evidence>
<dbReference type="AlphaFoldDB" id="A0AAJ5ZI81"/>
<sequence>MASEDIQIKICGLRSANAAIVASDAGATHLGFNFIERVRRQVSPEDGAQIIADYMSGRKSLNRPHLVGLFRDQDSEFVNETARNAKLDYLQLCGDEDADYISKIDLPIIKMIFVKEASTKSSLTKIVDPLLDEGHGVILDSGVKSSRGGSGTSFNWALAEGIVDRPNVFLAGGLNPENVQSAIKQLSPWGVDVASGVETDGVKDPERIKAFISAARSA</sequence>
<organism evidence="12 13">
    <name type="scientific">Candidatus Lucifugimonas marina</name>
    <dbReference type="NCBI Taxonomy" id="3038979"/>
    <lineage>
        <taxon>Bacteria</taxon>
        <taxon>Bacillati</taxon>
        <taxon>Chloroflexota</taxon>
        <taxon>Dehalococcoidia</taxon>
        <taxon>SAR202 cluster</taxon>
        <taxon>Candidatus Lucifugimonadales</taxon>
        <taxon>Candidatus Lucifugimonadaceae</taxon>
        <taxon>Candidatus Lucifugimonas</taxon>
    </lineage>
</organism>
<comment type="catalytic activity">
    <reaction evidence="1 9">
        <text>N-(5-phospho-beta-D-ribosyl)anthranilate = 1-(2-carboxyphenylamino)-1-deoxy-D-ribulose 5-phosphate</text>
        <dbReference type="Rhea" id="RHEA:21540"/>
        <dbReference type="ChEBI" id="CHEBI:18277"/>
        <dbReference type="ChEBI" id="CHEBI:58613"/>
        <dbReference type="EC" id="5.3.1.24"/>
    </reaction>
</comment>
<evidence type="ECO:0000313" key="11">
    <source>
        <dbReference type="EMBL" id="MDG0867869.1"/>
    </source>
</evidence>
<dbReference type="Gene3D" id="3.20.20.70">
    <property type="entry name" value="Aldolase class I"/>
    <property type="match status" value="1"/>
</dbReference>
<evidence type="ECO:0000313" key="13">
    <source>
        <dbReference type="Proteomes" id="UP001219901"/>
    </source>
</evidence>
<evidence type="ECO:0000256" key="9">
    <source>
        <dbReference type="HAMAP-Rule" id="MF_00135"/>
    </source>
</evidence>
<evidence type="ECO:0000259" key="10">
    <source>
        <dbReference type="Pfam" id="PF00697"/>
    </source>
</evidence>
<evidence type="ECO:0000313" key="14">
    <source>
        <dbReference type="Proteomes" id="UP001321249"/>
    </source>
</evidence>
<accession>A0AAJ5ZI81</accession>
<evidence type="ECO:0000313" key="12">
    <source>
        <dbReference type="EMBL" id="WFG40514.1"/>
    </source>
</evidence>
<reference evidence="13 14" key="1">
    <citation type="submission" date="2019-11" db="EMBL/GenBank/DDBJ databases">
        <authorList>
            <person name="Cho J.-C."/>
        </authorList>
    </citation>
    <scope>NUCLEOTIDE SEQUENCE [LARGE SCALE GENOMIC DNA]</scope>
    <source>
        <strain evidence="12 13">JH1073</strain>
        <strain evidence="11 14">JH702</strain>
    </source>
</reference>
<dbReference type="InterPro" id="IPR001240">
    <property type="entry name" value="PRAI_dom"/>
</dbReference>
<dbReference type="EMBL" id="CP046147">
    <property type="protein sequence ID" value="WFG40514.1"/>
    <property type="molecule type" value="Genomic_DNA"/>
</dbReference>
<protein>
    <recommendedName>
        <fullName evidence="4 9">N-(5'-phosphoribosyl)anthranilate isomerase</fullName>
        <shortName evidence="9">PRAI</shortName>
        <ecNumber evidence="3 9">5.3.1.24</ecNumber>
    </recommendedName>
</protein>
<gene>
    <name evidence="9" type="primary">trpF</name>
    <name evidence="11" type="ORF">GKO46_12410</name>
    <name evidence="12" type="ORF">GKO48_13195</name>
</gene>
<keyword evidence="7 9" id="KW-0057">Aromatic amino acid biosynthesis</keyword>
<dbReference type="Proteomes" id="UP001219901">
    <property type="component" value="Chromosome"/>
</dbReference>
<keyword evidence="5 9" id="KW-0028">Amino-acid biosynthesis</keyword>
<dbReference type="GO" id="GO:0000162">
    <property type="term" value="P:L-tryptophan biosynthetic process"/>
    <property type="evidence" value="ECO:0007669"/>
    <property type="project" value="UniProtKB-UniRule"/>
</dbReference>
<dbReference type="SUPFAM" id="SSF51366">
    <property type="entry name" value="Ribulose-phoshate binding barrel"/>
    <property type="match status" value="1"/>
</dbReference>
<dbReference type="Pfam" id="PF00697">
    <property type="entry name" value="PRAI"/>
    <property type="match status" value="1"/>
</dbReference>
<evidence type="ECO:0000256" key="5">
    <source>
        <dbReference type="ARBA" id="ARBA00022605"/>
    </source>
</evidence>
<dbReference type="GO" id="GO:0004640">
    <property type="term" value="F:phosphoribosylanthranilate isomerase activity"/>
    <property type="evidence" value="ECO:0007669"/>
    <property type="project" value="UniProtKB-UniRule"/>
</dbReference>
<dbReference type="Proteomes" id="UP001321249">
    <property type="component" value="Unassembled WGS sequence"/>
</dbReference>
<evidence type="ECO:0000256" key="2">
    <source>
        <dbReference type="ARBA" id="ARBA00004664"/>
    </source>
</evidence>
<dbReference type="CDD" id="cd00405">
    <property type="entry name" value="PRAI"/>
    <property type="match status" value="1"/>
</dbReference>
<keyword evidence="8 9" id="KW-0413">Isomerase</keyword>
<dbReference type="HAMAP" id="MF_00135">
    <property type="entry name" value="PRAI"/>
    <property type="match status" value="1"/>
</dbReference>
<reference evidence="12" key="2">
    <citation type="journal article" date="2023" name="Nat. Commun.">
        <title>Cultivation of marine bacteria of the SAR202 clade.</title>
        <authorList>
            <person name="Lim Y."/>
            <person name="Seo J.H."/>
            <person name="Giovannoni S.J."/>
            <person name="Kang I."/>
            <person name="Cho J.C."/>
        </authorList>
    </citation>
    <scope>NUCLEOTIDE SEQUENCE</scope>
    <source>
        <strain evidence="12">JH1073</strain>
    </source>
</reference>
<feature type="domain" description="N-(5'phosphoribosyl) anthranilate isomerase (PRAI)" evidence="10">
    <location>
        <begin position="8"/>
        <end position="213"/>
    </location>
</feature>
<dbReference type="EC" id="5.3.1.24" evidence="3 9"/>
<evidence type="ECO:0000256" key="6">
    <source>
        <dbReference type="ARBA" id="ARBA00022822"/>
    </source>
</evidence>
<dbReference type="PANTHER" id="PTHR42894">
    <property type="entry name" value="N-(5'-PHOSPHORIBOSYL)ANTHRANILATE ISOMERASE"/>
    <property type="match status" value="1"/>
</dbReference>
<evidence type="ECO:0000256" key="4">
    <source>
        <dbReference type="ARBA" id="ARBA00022272"/>
    </source>
</evidence>
<evidence type="ECO:0000256" key="1">
    <source>
        <dbReference type="ARBA" id="ARBA00001164"/>
    </source>
</evidence>
<name>A0AAJ5ZI81_9CHLR</name>
<keyword evidence="13" id="KW-1185">Reference proteome</keyword>
<evidence type="ECO:0000256" key="8">
    <source>
        <dbReference type="ARBA" id="ARBA00023235"/>
    </source>
</evidence>
<proteinExistence type="inferred from homology"/>
<dbReference type="InterPro" id="IPR013785">
    <property type="entry name" value="Aldolase_TIM"/>
</dbReference>
<dbReference type="PANTHER" id="PTHR42894:SF1">
    <property type="entry name" value="N-(5'-PHOSPHORIBOSYL)ANTHRANILATE ISOMERASE"/>
    <property type="match status" value="1"/>
</dbReference>
<reference evidence="13" key="3">
    <citation type="submission" date="2023-06" db="EMBL/GenBank/DDBJ databases">
        <title>Pangenomics reveal diversification of enzyme families and niche specialization in globally abundant SAR202 bacteria.</title>
        <authorList>
            <person name="Saw J.H.W."/>
        </authorList>
    </citation>
    <scope>NUCLEOTIDE SEQUENCE [LARGE SCALE GENOMIC DNA]</scope>
    <source>
        <strain evidence="13">JH1073</strain>
    </source>
</reference>
<keyword evidence="6 9" id="KW-0822">Tryptophan biosynthesis</keyword>